<dbReference type="AlphaFoldDB" id="A0A1H0UEW3"/>
<keyword evidence="2" id="KW-1185">Reference proteome</keyword>
<evidence type="ECO:0000313" key="2">
    <source>
        <dbReference type="Proteomes" id="UP000198597"/>
    </source>
</evidence>
<accession>A0A1H0UEW3</accession>
<name>A0A1H0UEW3_9CLOT</name>
<protein>
    <submittedName>
        <fullName evidence="1">ABC-2 family transporter protein</fullName>
    </submittedName>
</protein>
<reference evidence="1 2" key="1">
    <citation type="submission" date="2016-10" db="EMBL/GenBank/DDBJ databases">
        <authorList>
            <person name="de Groot N.N."/>
        </authorList>
    </citation>
    <scope>NUCLEOTIDE SEQUENCE [LARGE SCALE GENOMIC DNA]</scope>
    <source>
        <strain evidence="1 2">DSM 12272</strain>
    </source>
</reference>
<dbReference type="PANTHER" id="PTHR41309:SF2">
    <property type="entry name" value="MEMBRANE PROTEIN"/>
    <property type="match status" value="1"/>
</dbReference>
<dbReference type="OrthoDB" id="1750975at2"/>
<gene>
    <name evidence="1" type="ORF">SAMN04488529_11067</name>
</gene>
<proteinExistence type="predicted"/>
<dbReference type="PANTHER" id="PTHR41309">
    <property type="entry name" value="MEMBRANE PROTEIN-RELATED"/>
    <property type="match status" value="1"/>
</dbReference>
<dbReference type="Pfam" id="PF13346">
    <property type="entry name" value="ABC2_membrane_5"/>
    <property type="match status" value="1"/>
</dbReference>
<organism evidence="1 2">
    <name type="scientific">Clostridium gasigenes</name>
    <dbReference type="NCBI Taxonomy" id="94869"/>
    <lineage>
        <taxon>Bacteria</taxon>
        <taxon>Bacillati</taxon>
        <taxon>Bacillota</taxon>
        <taxon>Clostridia</taxon>
        <taxon>Eubacteriales</taxon>
        <taxon>Clostridiaceae</taxon>
        <taxon>Clostridium</taxon>
    </lineage>
</organism>
<dbReference type="STRING" id="94869.SAMN04488529_11067"/>
<evidence type="ECO:0000313" key="1">
    <source>
        <dbReference type="EMBL" id="SDP64406.1"/>
    </source>
</evidence>
<dbReference type="EMBL" id="FNJM01000010">
    <property type="protein sequence ID" value="SDP64406.1"/>
    <property type="molecule type" value="Genomic_DNA"/>
</dbReference>
<dbReference type="InterPro" id="IPR025699">
    <property type="entry name" value="ABC2_memb-like"/>
</dbReference>
<sequence>MNNIVNLTKGYIETIITIKKQFIFIGIAAVIFGVIGEQFIVYSPAVAVILLVNQVLAYEDISKIDFLVAVLPVRKKEYVISRYIGALIALVISIIPMTISYLLANLVNQSGITLSYVYFLIITITSSTVMISAVIPINLKYGQKGRLITTLAKLLPLVLAMSMVEVLSSSNTFITIIRNPTTLILGVLVLDIILICISYFIAAKLYENKEVKK</sequence>
<dbReference type="Proteomes" id="UP000198597">
    <property type="component" value="Unassembled WGS sequence"/>
</dbReference>
<dbReference type="RefSeq" id="WP_089971344.1">
    <property type="nucleotide sequence ID" value="NZ_FNJM01000010.1"/>
</dbReference>